<proteinExistence type="inferred from homology"/>
<keyword evidence="5" id="KW-0134">Cell wall</keyword>
<evidence type="ECO:0000256" key="1">
    <source>
        <dbReference type="ARBA" id="ARBA00004191"/>
    </source>
</evidence>
<comment type="catalytic activity">
    <reaction evidence="9">
        <text>[(1-&gt;4)-alpha-D-galacturonosyl methyl ester](n) + n H2O = [(1-&gt;4)-alpha-D-galacturonosyl](n) + n methanol + n H(+)</text>
        <dbReference type="Rhea" id="RHEA:22380"/>
        <dbReference type="Rhea" id="RHEA-COMP:14570"/>
        <dbReference type="Rhea" id="RHEA-COMP:14573"/>
        <dbReference type="ChEBI" id="CHEBI:15377"/>
        <dbReference type="ChEBI" id="CHEBI:15378"/>
        <dbReference type="ChEBI" id="CHEBI:17790"/>
        <dbReference type="ChEBI" id="CHEBI:140522"/>
        <dbReference type="ChEBI" id="CHEBI:140523"/>
        <dbReference type="EC" id="3.1.1.11"/>
    </reaction>
</comment>
<dbReference type="Proteomes" id="UP000075243">
    <property type="component" value="Unassembled WGS sequence"/>
</dbReference>
<evidence type="ECO:0000256" key="6">
    <source>
        <dbReference type="ARBA" id="ARBA00022801"/>
    </source>
</evidence>
<dbReference type="OMA" id="LESECTG"/>
<keyword evidence="7" id="KW-0063">Aspartyl esterase</keyword>
<dbReference type="Gramene" id="C.cajan_42915.t">
    <property type="protein sequence ID" value="C.cajan_42915.t"/>
    <property type="gene ID" value="C.cajan_42915"/>
</dbReference>
<dbReference type="Gene3D" id="2.160.20.10">
    <property type="entry name" value="Single-stranded right-handed beta-helix, Pectin lyase-like"/>
    <property type="match status" value="1"/>
</dbReference>
<dbReference type="InterPro" id="IPR000070">
    <property type="entry name" value="Pectinesterase_cat"/>
</dbReference>
<evidence type="ECO:0000313" key="13">
    <source>
        <dbReference type="EMBL" id="KYP34582.1"/>
    </source>
</evidence>
<feature type="chain" id="PRO_5011111658" description="pectinesterase" evidence="11">
    <location>
        <begin position="24"/>
        <end position="333"/>
    </location>
</feature>
<evidence type="ECO:0000256" key="11">
    <source>
        <dbReference type="SAM" id="SignalP"/>
    </source>
</evidence>
<dbReference type="Pfam" id="PF01095">
    <property type="entry name" value="Pectinesterase"/>
    <property type="match status" value="1"/>
</dbReference>
<dbReference type="EMBL" id="KQ484561">
    <property type="protein sequence ID" value="KYP34582.1"/>
    <property type="molecule type" value="Genomic_DNA"/>
</dbReference>
<sequence length="333" mass="36610">MQFPQSFLFIFMLLVIACSVCESQNCTNPPKTITVSKSGKADFQTIQSAIDSVQGQNSQWIHIQISAGVYSEQVLIPMNKPCIYLEGAGSKLTSIEWSVHPNLSAAFYSQANNTIASDITFKNTLNLPISDEDANITQAVAARIHGDKCAFFNCSFLGVQDTLYDEYGRHYYRNCYIQGGIDFIFGNGQSIFEASQLYFSLGKNGPMRNGCFTAQERNSPTDSSGFVFKNCNVSGTGGQALLGRSLRAYARVIIANSFLSDVVAPEGWNARTFVGHEETITFVEAGNTGPGANMSKRVTWLKHISGVTLDQFLDISFIDKEGWTSKLPPKIFI</sequence>
<feature type="signal peptide" evidence="11">
    <location>
        <begin position="1"/>
        <end position="23"/>
    </location>
</feature>
<evidence type="ECO:0000256" key="10">
    <source>
        <dbReference type="ARBA" id="ARBA00057335"/>
    </source>
</evidence>
<dbReference type="SUPFAM" id="SSF51126">
    <property type="entry name" value="Pectin lyase-like"/>
    <property type="match status" value="1"/>
</dbReference>
<dbReference type="PANTHER" id="PTHR31321:SF134">
    <property type="entry name" value="PECTINESTERASE"/>
    <property type="match status" value="1"/>
</dbReference>
<organism evidence="13 14">
    <name type="scientific">Cajanus cajan</name>
    <name type="common">Pigeon pea</name>
    <name type="synonym">Cajanus indicus</name>
    <dbReference type="NCBI Taxonomy" id="3821"/>
    <lineage>
        <taxon>Eukaryota</taxon>
        <taxon>Viridiplantae</taxon>
        <taxon>Streptophyta</taxon>
        <taxon>Embryophyta</taxon>
        <taxon>Tracheophyta</taxon>
        <taxon>Spermatophyta</taxon>
        <taxon>Magnoliopsida</taxon>
        <taxon>eudicotyledons</taxon>
        <taxon>Gunneridae</taxon>
        <taxon>Pentapetalae</taxon>
        <taxon>rosids</taxon>
        <taxon>fabids</taxon>
        <taxon>Fabales</taxon>
        <taxon>Fabaceae</taxon>
        <taxon>Papilionoideae</taxon>
        <taxon>50 kb inversion clade</taxon>
        <taxon>NPAAA clade</taxon>
        <taxon>indigoferoid/millettioid clade</taxon>
        <taxon>Phaseoleae</taxon>
        <taxon>Cajanus</taxon>
    </lineage>
</organism>
<feature type="domain" description="Pectinesterase catalytic" evidence="12">
    <location>
        <begin position="33"/>
        <end position="303"/>
    </location>
</feature>
<accession>A0A151QWG7</accession>
<keyword evidence="14" id="KW-1185">Reference proteome</keyword>
<keyword evidence="6 13" id="KW-0378">Hydrolase</keyword>
<comment type="function">
    <text evidence="10">Acts in the modification of cell walls via demethylesterification of cell wall pectin.</text>
</comment>
<evidence type="ECO:0000256" key="4">
    <source>
        <dbReference type="ARBA" id="ARBA00013229"/>
    </source>
</evidence>
<name>A0A151QWG7_CAJCA</name>
<evidence type="ECO:0000259" key="12">
    <source>
        <dbReference type="Pfam" id="PF01095"/>
    </source>
</evidence>
<evidence type="ECO:0000256" key="7">
    <source>
        <dbReference type="ARBA" id="ARBA00023085"/>
    </source>
</evidence>
<dbReference type="GO" id="GO:0042545">
    <property type="term" value="P:cell wall modification"/>
    <property type="evidence" value="ECO:0007669"/>
    <property type="project" value="InterPro"/>
</dbReference>
<comment type="pathway">
    <text evidence="2">Glycan metabolism; pectin degradation; 2-dehydro-3-deoxy-D-gluconate from pectin: step 1/5.</text>
</comment>
<dbReference type="InterPro" id="IPR012334">
    <property type="entry name" value="Pectin_lyas_fold"/>
</dbReference>
<keyword evidence="11" id="KW-0732">Signal</keyword>
<dbReference type="GO" id="GO:0045490">
    <property type="term" value="P:pectin catabolic process"/>
    <property type="evidence" value="ECO:0007669"/>
    <property type="project" value="UniProtKB-UniPathway"/>
</dbReference>
<evidence type="ECO:0000256" key="3">
    <source>
        <dbReference type="ARBA" id="ARBA00008891"/>
    </source>
</evidence>
<keyword evidence="8" id="KW-0325">Glycoprotein</keyword>
<evidence type="ECO:0000313" key="14">
    <source>
        <dbReference type="Proteomes" id="UP000075243"/>
    </source>
</evidence>
<keyword evidence="5" id="KW-0964">Secreted</keyword>
<dbReference type="STRING" id="3821.A0A151QWG7"/>
<evidence type="ECO:0000256" key="5">
    <source>
        <dbReference type="ARBA" id="ARBA00022512"/>
    </source>
</evidence>
<dbReference type="AlphaFoldDB" id="A0A151QWG7"/>
<dbReference type="GO" id="GO:0030599">
    <property type="term" value="F:pectinesterase activity"/>
    <property type="evidence" value="ECO:0007669"/>
    <property type="project" value="UniProtKB-EC"/>
</dbReference>
<dbReference type="EC" id="3.1.1.11" evidence="4"/>
<evidence type="ECO:0000256" key="8">
    <source>
        <dbReference type="ARBA" id="ARBA00023180"/>
    </source>
</evidence>
<protein>
    <recommendedName>
        <fullName evidence="4">pectinesterase</fullName>
        <ecNumber evidence="4">3.1.1.11</ecNumber>
    </recommendedName>
</protein>
<dbReference type="FunFam" id="2.160.20.10:FF:000013">
    <property type="entry name" value="Pectinesterase"/>
    <property type="match status" value="1"/>
</dbReference>
<dbReference type="InterPro" id="IPR011050">
    <property type="entry name" value="Pectin_lyase_fold/virulence"/>
</dbReference>
<dbReference type="PANTHER" id="PTHR31321">
    <property type="entry name" value="ACYL-COA THIOESTER HYDROLASE YBHC-RELATED"/>
    <property type="match status" value="1"/>
</dbReference>
<dbReference type="UniPathway" id="UPA00545">
    <property type="reaction ID" value="UER00823"/>
</dbReference>
<reference evidence="13" key="1">
    <citation type="journal article" date="2012" name="Nat. Biotechnol.">
        <title>Draft genome sequence of pigeonpea (Cajanus cajan), an orphan legume crop of resource-poor farmers.</title>
        <authorList>
            <person name="Varshney R.K."/>
            <person name="Chen W."/>
            <person name="Li Y."/>
            <person name="Bharti A.K."/>
            <person name="Saxena R.K."/>
            <person name="Schlueter J.A."/>
            <person name="Donoghue M.T."/>
            <person name="Azam S."/>
            <person name="Fan G."/>
            <person name="Whaley A.M."/>
            <person name="Farmer A.D."/>
            <person name="Sheridan J."/>
            <person name="Iwata A."/>
            <person name="Tuteja R."/>
            <person name="Penmetsa R.V."/>
            <person name="Wu W."/>
            <person name="Upadhyaya H.D."/>
            <person name="Yang S.P."/>
            <person name="Shah T."/>
            <person name="Saxena K.B."/>
            <person name="Michael T."/>
            <person name="McCombie W.R."/>
            <person name="Yang B."/>
            <person name="Zhang G."/>
            <person name="Yang H."/>
            <person name="Wang J."/>
            <person name="Spillane C."/>
            <person name="Cook D.R."/>
            <person name="May G.D."/>
            <person name="Xu X."/>
            <person name="Jackson S.A."/>
        </authorList>
    </citation>
    <scope>NUCLEOTIDE SEQUENCE [LARGE SCALE GENOMIC DNA]</scope>
</reference>
<dbReference type="OrthoDB" id="2019149at2759"/>
<gene>
    <name evidence="13" type="ORF">KK1_044448</name>
</gene>
<comment type="subcellular location">
    <subcellularLocation>
        <location evidence="1">Secreted</location>
        <location evidence="1">Cell wall</location>
    </subcellularLocation>
</comment>
<comment type="similarity">
    <text evidence="3">Belongs to the pectinesterase family.</text>
</comment>
<evidence type="ECO:0000256" key="2">
    <source>
        <dbReference type="ARBA" id="ARBA00005184"/>
    </source>
</evidence>
<evidence type="ECO:0000256" key="9">
    <source>
        <dbReference type="ARBA" id="ARBA00047928"/>
    </source>
</evidence>